<dbReference type="GO" id="GO:0070492">
    <property type="term" value="F:oligosaccharide binding"/>
    <property type="evidence" value="ECO:0007669"/>
    <property type="project" value="TreeGrafter"/>
</dbReference>
<dbReference type="PANTHER" id="PTHR16146:SF46">
    <property type="entry name" value="INTELECTIN-1A-RELATED"/>
    <property type="match status" value="1"/>
</dbReference>
<dbReference type="SUPFAM" id="SSF56496">
    <property type="entry name" value="Fibrinogen C-terminal domain-like"/>
    <property type="match status" value="2"/>
</dbReference>
<keyword evidence="3" id="KW-0106">Calcium</keyword>
<dbReference type="Proteomes" id="UP001152795">
    <property type="component" value="Unassembled WGS sequence"/>
</dbReference>
<evidence type="ECO:0000256" key="1">
    <source>
        <dbReference type="ARBA" id="ARBA00022723"/>
    </source>
</evidence>
<dbReference type="InterPro" id="IPR014716">
    <property type="entry name" value="Fibrinogen_a/b/g_C_1"/>
</dbReference>
<keyword evidence="4" id="KW-1015">Disulfide bond</keyword>
<dbReference type="GO" id="GO:0046872">
    <property type="term" value="F:metal ion binding"/>
    <property type="evidence" value="ECO:0007669"/>
    <property type="project" value="UniProtKB-KW"/>
</dbReference>
<comment type="caution">
    <text evidence="5">The sequence shown here is derived from an EMBL/GenBank/DDBJ whole genome shotgun (WGS) entry which is preliminary data.</text>
</comment>
<dbReference type="InterPro" id="IPR036056">
    <property type="entry name" value="Fibrinogen-like_C"/>
</dbReference>
<evidence type="ECO:0000256" key="3">
    <source>
        <dbReference type="ARBA" id="ARBA00022837"/>
    </source>
</evidence>
<dbReference type="AlphaFoldDB" id="A0A6S7HW69"/>
<dbReference type="OrthoDB" id="5971203at2759"/>
<proteinExistence type="predicted"/>
<protein>
    <submittedName>
        <fullName evidence="5">Uncharacterized protein</fullName>
    </submittedName>
</protein>
<organism evidence="5 6">
    <name type="scientific">Paramuricea clavata</name>
    <name type="common">Red gorgonian</name>
    <name type="synonym">Violescent sea-whip</name>
    <dbReference type="NCBI Taxonomy" id="317549"/>
    <lineage>
        <taxon>Eukaryota</taxon>
        <taxon>Metazoa</taxon>
        <taxon>Cnidaria</taxon>
        <taxon>Anthozoa</taxon>
        <taxon>Octocorallia</taxon>
        <taxon>Malacalcyonacea</taxon>
        <taxon>Plexauridae</taxon>
        <taxon>Paramuricea</taxon>
    </lineage>
</organism>
<reference evidence="5" key="1">
    <citation type="submission" date="2020-04" db="EMBL/GenBank/DDBJ databases">
        <authorList>
            <person name="Alioto T."/>
            <person name="Alioto T."/>
            <person name="Gomez Garrido J."/>
        </authorList>
    </citation>
    <scope>NUCLEOTIDE SEQUENCE</scope>
    <source>
        <strain evidence="5">A484AB</strain>
    </source>
</reference>
<dbReference type="InterPro" id="IPR002181">
    <property type="entry name" value="Fibrinogen_a/b/g_C_dom"/>
</dbReference>
<dbReference type="Gene3D" id="3.90.215.10">
    <property type="entry name" value="Gamma Fibrinogen, chain A, domain 1"/>
    <property type="match status" value="1"/>
</dbReference>
<dbReference type="PROSITE" id="PS51406">
    <property type="entry name" value="FIBRINOGEN_C_2"/>
    <property type="match status" value="1"/>
</dbReference>
<evidence type="ECO:0000313" key="5">
    <source>
        <dbReference type="EMBL" id="CAB4010475.1"/>
    </source>
</evidence>
<evidence type="ECO:0000313" key="6">
    <source>
        <dbReference type="Proteomes" id="UP001152795"/>
    </source>
</evidence>
<gene>
    <name evidence="5" type="ORF">PACLA_8A026137</name>
</gene>
<dbReference type="GO" id="GO:0005615">
    <property type="term" value="C:extracellular space"/>
    <property type="evidence" value="ECO:0007669"/>
    <property type="project" value="TreeGrafter"/>
</dbReference>
<name>A0A6S7HW69_PARCT</name>
<evidence type="ECO:0000256" key="4">
    <source>
        <dbReference type="ARBA" id="ARBA00023157"/>
    </source>
</evidence>
<dbReference type="Pfam" id="PF00147">
    <property type="entry name" value="Fibrinogen_C"/>
    <property type="match status" value="1"/>
</dbReference>
<keyword evidence="6" id="KW-1185">Reference proteome</keyword>
<dbReference type="NCBIfam" id="NF040941">
    <property type="entry name" value="GGGWT_bact"/>
    <property type="match status" value="1"/>
</dbReference>
<dbReference type="Gene3D" id="2.60.120.1000">
    <property type="match status" value="1"/>
</dbReference>
<accession>A0A6S7HW69</accession>
<keyword evidence="1" id="KW-0479">Metal-binding</keyword>
<evidence type="ECO:0000256" key="2">
    <source>
        <dbReference type="ARBA" id="ARBA00022734"/>
    </source>
</evidence>
<dbReference type="EMBL" id="CACRXK020006798">
    <property type="protein sequence ID" value="CAB4010475.1"/>
    <property type="molecule type" value="Genomic_DNA"/>
</dbReference>
<sequence>MSICNKESKGVRKFYRKVSGDDGVVICVKNNGQYVWIFRDGSPTLGERFNPAKDCLDIVENVHEAKDGFYWIKLGQRKLVKAWCDTHADGGGFMLTGMTNSPVTWNVSSNNTPVDPLGPPHWSSEFGDVNIQDFAIQISTTSSFKDTKAHWFYRLKPKRNLGNFFGVGSGGCTDVHSGIGDVSFVKDILTETMVTTKFNCSKFGPHLHASLGWGRMNYCLRNKCPMGYAYMAGLPNKTDSFGSFSYSVSSELSGITDDATAFLGCDNDECCACFGPKGGRDHYCSKKCQAINGGTVLKSQVYVWFWIRTRTPERLWKRCMEFKMKTDAGKFETYYIDKNTGTPRKGSCSKQFQTFLNEGTILVKNKESFNNLPPVPGLLSYREDNEKLYVNKGNKWVEIGSEKETENLTAQVKQLKDNVQDKIYQQDEQIKILETDINEKLQNLSMKNSQQDARIQNLERNINAKLQNLEDKLKKMETKLNGKQSPSKLYHTLPVYGSMSNPGISCKDILASYKFAISGTYWIKLASSKPFQVYCDMETHGGNWTLVYTYTFTNYNAFGSTSNAVTPRPNWPAIWANVPISTTPPLNESSLGAVDWNLWKSIGQEFMIKSNINDWIVCQPNGGSLVTKKRGSMSCQNIKNVATACNGVVPYRIHWNLYGPFLSASGTYYYFDGDTGSDWPIHNPCGKAKGGTYAHQKKGVSNPGGQIFVR</sequence>
<keyword evidence="2" id="KW-0430">Lectin</keyword>
<dbReference type="PANTHER" id="PTHR16146">
    <property type="entry name" value="INTELECTIN"/>
    <property type="match status" value="1"/>
</dbReference>